<organism evidence="1 2">
    <name type="scientific">Nephila pilipes</name>
    <name type="common">Giant wood spider</name>
    <name type="synonym">Nephila maculata</name>
    <dbReference type="NCBI Taxonomy" id="299642"/>
    <lineage>
        <taxon>Eukaryota</taxon>
        <taxon>Metazoa</taxon>
        <taxon>Ecdysozoa</taxon>
        <taxon>Arthropoda</taxon>
        <taxon>Chelicerata</taxon>
        <taxon>Arachnida</taxon>
        <taxon>Araneae</taxon>
        <taxon>Araneomorphae</taxon>
        <taxon>Entelegynae</taxon>
        <taxon>Araneoidea</taxon>
        <taxon>Nephilidae</taxon>
        <taxon>Nephila</taxon>
    </lineage>
</organism>
<accession>A0A8X6NC21</accession>
<dbReference type="Proteomes" id="UP000887013">
    <property type="component" value="Unassembled WGS sequence"/>
</dbReference>
<gene>
    <name evidence="1" type="ORF">NPIL_48851</name>
</gene>
<evidence type="ECO:0000313" key="1">
    <source>
        <dbReference type="EMBL" id="GFT04971.1"/>
    </source>
</evidence>
<evidence type="ECO:0000313" key="2">
    <source>
        <dbReference type="Proteomes" id="UP000887013"/>
    </source>
</evidence>
<protein>
    <submittedName>
        <fullName evidence="1">Uncharacterized protein</fullName>
    </submittedName>
</protein>
<reference evidence="1" key="1">
    <citation type="submission" date="2020-08" db="EMBL/GenBank/DDBJ databases">
        <title>Multicomponent nature underlies the extraordinary mechanical properties of spider dragline silk.</title>
        <authorList>
            <person name="Kono N."/>
            <person name="Nakamura H."/>
            <person name="Mori M."/>
            <person name="Yoshida Y."/>
            <person name="Ohtoshi R."/>
            <person name="Malay A.D."/>
            <person name="Moran D.A.P."/>
            <person name="Tomita M."/>
            <person name="Numata K."/>
            <person name="Arakawa K."/>
        </authorList>
    </citation>
    <scope>NUCLEOTIDE SEQUENCE</scope>
</reference>
<sequence length="98" mass="10997">MCALTNAFAVCGWSLRSPWSLASLALWSLASLALWSLREVVFLFGLLKPRWIFSCVSPASACRSPEFCRALSCPVPPMNFLSVKTWTVCYLLCVLWTF</sequence>
<dbReference type="AlphaFoldDB" id="A0A8X6NC21"/>
<keyword evidence="2" id="KW-1185">Reference proteome</keyword>
<proteinExistence type="predicted"/>
<dbReference type="EMBL" id="BMAW01056260">
    <property type="protein sequence ID" value="GFT04971.1"/>
    <property type="molecule type" value="Genomic_DNA"/>
</dbReference>
<comment type="caution">
    <text evidence="1">The sequence shown here is derived from an EMBL/GenBank/DDBJ whole genome shotgun (WGS) entry which is preliminary data.</text>
</comment>
<name>A0A8X6NC21_NEPPI</name>